<dbReference type="OrthoDB" id="1144324at2"/>
<dbReference type="PANTHER" id="PTHR10900">
    <property type="entry name" value="PERIOSTIN-RELATED"/>
    <property type="match status" value="1"/>
</dbReference>
<dbReference type="PROSITE" id="PS51257">
    <property type="entry name" value="PROKAR_LIPOPROTEIN"/>
    <property type="match status" value="1"/>
</dbReference>
<feature type="domain" description="FAS1" evidence="2">
    <location>
        <begin position="48"/>
        <end position="179"/>
    </location>
</feature>
<dbReference type="Pfam" id="PF02469">
    <property type="entry name" value="Fasciclin"/>
    <property type="match status" value="1"/>
</dbReference>
<evidence type="ECO:0000256" key="1">
    <source>
        <dbReference type="SAM" id="MobiDB-lite"/>
    </source>
</evidence>
<dbReference type="Gene3D" id="2.30.180.10">
    <property type="entry name" value="FAS1 domain"/>
    <property type="match status" value="1"/>
</dbReference>
<reference evidence="3 4" key="1">
    <citation type="submission" date="2018-01" db="EMBL/GenBank/DDBJ databases">
        <authorList>
            <person name="Gaut B.S."/>
            <person name="Morton B.R."/>
            <person name="Clegg M.T."/>
            <person name="Duvall M.R."/>
        </authorList>
    </citation>
    <scope>NUCLEOTIDE SEQUENCE [LARGE SCALE GENOMIC DNA]</scope>
    <source>
        <strain evidence="3 4">HR-AV</strain>
    </source>
</reference>
<proteinExistence type="predicted"/>
<dbReference type="InterPro" id="IPR036378">
    <property type="entry name" value="FAS1_dom_sf"/>
</dbReference>
<keyword evidence="4" id="KW-1185">Reference proteome</keyword>
<dbReference type="EMBL" id="PQVF01000003">
    <property type="protein sequence ID" value="POY37909.1"/>
    <property type="molecule type" value="Genomic_DNA"/>
</dbReference>
<dbReference type="AlphaFoldDB" id="A0A2S5A6G2"/>
<dbReference type="RefSeq" id="WP_103788040.1">
    <property type="nucleotide sequence ID" value="NZ_PQVF01000003.1"/>
</dbReference>
<feature type="compositionally biased region" description="Polar residues" evidence="1">
    <location>
        <begin position="23"/>
        <end position="39"/>
    </location>
</feature>
<name>A0A2S5A6G2_9SPHI</name>
<accession>A0A2S5A6G2</accession>
<dbReference type="SMART" id="SM00554">
    <property type="entry name" value="FAS1"/>
    <property type="match status" value="1"/>
</dbReference>
<evidence type="ECO:0000313" key="3">
    <source>
        <dbReference type="EMBL" id="POY37909.1"/>
    </source>
</evidence>
<dbReference type="Proteomes" id="UP000236893">
    <property type="component" value="Unassembled WGS sequence"/>
</dbReference>
<dbReference type="PANTHER" id="PTHR10900:SF77">
    <property type="entry name" value="FI19380P1"/>
    <property type="match status" value="1"/>
</dbReference>
<dbReference type="InterPro" id="IPR050904">
    <property type="entry name" value="Adhesion/Biosynth-related"/>
</dbReference>
<dbReference type="PROSITE" id="PS50213">
    <property type="entry name" value="FAS1"/>
    <property type="match status" value="1"/>
</dbReference>
<dbReference type="GO" id="GO:0005615">
    <property type="term" value="C:extracellular space"/>
    <property type="evidence" value="ECO:0007669"/>
    <property type="project" value="TreeGrafter"/>
</dbReference>
<feature type="region of interest" description="Disordered" evidence="1">
    <location>
        <begin position="21"/>
        <end position="45"/>
    </location>
</feature>
<dbReference type="FunFam" id="2.30.180.10:FF:000014">
    <property type="entry name" value="Stabilin 1"/>
    <property type="match status" value="1"/>
</dbReference>
<sequence length="185" mass="19466">MKKTFLLITIAAGMIACDAPQKQAGNSTESTAPTESVGQSGVVDETSRPNIVQTAVKSKDHTTLVAAVKAAGLVDALSNAGPFTVFAPVNAAFDALPKGTVDELLKPEKKSDLSNILEYHTYVGSLGTTILQDGQEFEQVNGQKVKISKHGDKIMVNDAEILATISTSNGIIHVINKVLLPPAKK</sequence>
<dbReference type="SUPFAM" id="SSF82153">
    <property type="entry name" value="FAS1 domain"/>
    <property type="match status" value="1"/>
</dbReference>
<protein>
    <submittedName>
        <fullName evidence="3">Fasciclin</fullName>
    </submittedName>
</protein>
<gene>
    <name evidence="3" type="ORF">C3K47_05115</name>
</gene>
<comment type="caution">
    <text evidence="3">The sequence shown here is derived from an EMBL/GenBank/DDBJ whole genome shotgun (WGS) entry which is preliminary data.</text>
</comment>
<evidence type="ECO:0000313" key="4">
    <source>
        <dbReference type="Proteomes" id="UP000236893"/>
    </source>
</evidence>
<organism evidence="3 4">
    <name type="scientific">Solitalea longa</name>
    <dbReference type="NCBI Taxonomy" id="2079460"/>
    <lineage>
        <taxon>Bacteria</taxon>
        <taxon>Pseudomonadati</taxon>
        <taxon>Bacteroidota</taxon>
        <taxon>Sphingobacteriia</taxon>
        <taxon>Sphingobacteriales</taxon>
        <taxon>Sphingobacteriaceae</taxon>
        <taxon>Solitalea</taxon>
    </lineage>
</organism>
<evidence type="ECO:0000259" key="2">
    <source>
        <dbReference type="PROSITE" id="PS50213"/>
    </source>
</evidence>
<dbReference type="InterPro" id="IPR000782">
    <property type="entry name" value="FAS1_domain"/>
</dbReference>